<evidence type="ECO:0000256" key="1">
    <source>
        <dbReference type="SAM" id="Coils"/>
    </source>
</evidence>
<keyword evidence="1" id="KW-0175">Coiled coil</keyword>
<sequence length="443" mass="49389">MEKDFPAYGRTMRRLLGIRSEQAIELFHQTISMKAVGDLNDFVRVHMLEPADADEKVDKILAHFEDLTKAHEAVQRARAQLDLLGPLVESAQKYDAAVAARTSLQEESVAVRPFFADLRIALRTAERERLRAEIAGATADLERIRGEQAALTVERDELIEAKARAGGDRIGELEREAREARAAAEDRRRRRQGFDATVTNAGLGEVSDAGGFASLATEVERRRAELEAEAAEIQERHRAAVLDHGRRNTERREIAEELEELASRRSNLPREQLQVRAELCADLGMNEDELPFAGELLDVAEENAVWRGAAERVLRGFALSLLVPQGRYADVAGWVNGRHLTARHGDGSRVGVRLDYLRVPERHVALQRPDAAGLLLADTIEIAETPWRDYLRTELYRRADHRCAESIEEFRAADRAVTREGRCARGSTTSRTTGGAWTTPAAG</sequence>
<dbReference type="RefSeq" id="WP_243699636.1">
    <property type="nucleotide sequence ID" value="NZ_CP143053.1"/>
</dbReference>
<accession>A0A4R3ZVQ7</accession>
<feature type="coiled-coil region" evidence="1">
    <location>
        <begin position="216"/>
        <end position="243"/>
    </location>
</feature>
<dbReference type="EMBL" id="SMCX01000006">
    <property type="protein sequence ID" value="TCW24546.1"/>
    <property type="molecule type" value="Genomic_DNA"/>
</dbReference>
<feature type="compositionally biased region" description="Low complexity" evidence="2">
    <location>
        <begin position="424"/>
        <end position="443"/>
    </location>
</feature>
<feature type="region of interest" description="Disordered" evidence="2">
    <location>
        <begin position="423"/>
        <end position="443"/>
    </location>
</feature>
<evidence type="ECO:0000313" key="4">
    <source>
        <dbReference type="Proteomes" id="UP000295805"/>
    </source>
</evidence>
<dbReference type="GeneID" id="89531053"/>
<dbReference type="AlphaFoldDB" id="A0A4R3ZVQ7"/>
<comment type="caution">
    <text evidence="3">The sequence shown here is derived from an EMBL/GenBank/DDBJ whole genome shotgun (WGS) entry which is preliminary data.</text>
</comment>
<reference evidence="3 4" key="1">
    <citation type="submission" date="2019-03" db="EMBL/GenBank/DDBJ databases">
        <title>Root nodule microbial communities of legume samples collected from USA, Mexico and Botswana.</title>
        <authorList>
            <person name="Hirsch A."/>
        </authorList>
    </citation>
    <scope>NUCLEOTIDE SEQUENCE [LARGE SCALE GENOMIC DNA]</scope>
    <source>
        <strain evidence="3 4">55</strain>
    </source>
</reference>
<evidence type="ECO:0000313" key="3">
    <source>
        <dbReference type="EMBL" id="TCW24546.1"/>
    </source>
</evidence>
<organism evidence="3 4">
    <name type="scientific">Dietzia cinnamea</name>
    <dbReference type="NCBI Taxonomy" id="321318"/>
    <lineage>
        <taxon>Bacteria</taxon>
        <taxon>Bacillati</taxon>
        <taxon>Actinomycetota</taxon>
        <taxon>Actinomycetes</taxon>
        <taxon>Mycobacteriales</taxon>
        <taxon>Dietziaceae</taxon>
        <taxon>Dietzia</taxon>
    </lineage>
</organism>
<dbReference type="Proteomes" id="UP000295805">
    <property type="component" value="Unassembled WGS sequence"/>
</dbReference>
<proteinExistence type="predicted"/>
<name>A0A4R3ZVQ7_9ACTN</name>
<feature type="coiled-coil region" evidence="1">
    <location>
        <begin position="127"/>
        <end position="190"/>
    </location>
</feature>
<gene>
    <name evidence="3" type="ORF">EDD19_1062</name>
</gene>
<protein>
    <submittedName>
        <fullName evidence="3">Uncharacterized protein</fullName>
    </submittedName>
</protein>
<evidence type="ECO:0000256" key="2">
    <source>
        <dbReference type="SAM" id="MobiDB-lite"/>
    </source>
</evidence>